<evidence type="ECO:0000259" key="1">
    <source>
        <dbReference type="SMART" id="SM00953"/>
    </source>
</evidence>
<sequence>MEIGQPNFAAMLAAKFYEPTLEDLASEIDRILRKHFSCSAMPARQVGIGVLCHEYEPETLEATIEREAQVTREVAEQVAHLIRARDTDNYHRPSCRYLNQTERQASLQSFWSSLRGDELDPVKLNDNNANNAVGRALEMIERRAPQAFRWLEAGTPLWRGRADENFSLWEAVQADGYCALGAHPNGRANRLNPEGIRCFYGANDVQTALSELRVETGWIIYLGNFTLTRNVPILDLQLLKQAPWPSVFAGDYKEQAYEVGVIRGIPNELAHAPWKGGGDHVYRPARYFAEFCRQRQSDRIAGLLYPSSQHPSGFNIALFADKWDGSNDPIRLTSIHTTQILSRTTRARGVDVCLDGVDPLDTDE</sequence>
<gene>
    <name evidence="2" type="ORF">ACFOW7_13645</name>
</gene>
<evidence type="ECO:0000313" key="2">
    <source>
        <dbReference type="EMBL" id="MFC4160382.1"/>
    </source>
</evidence>
<dbReference type="SMART" id="SM00953">
    <property type="entry name" value="RES"/>
    <property type="match status" value="1"/>
</dbReference>
<dbReference type="Proteomes" id="UP001595791">
    <property type="component" value="Unassembled WGS sequence"/>
</dbReference>
<evidence type="ECO:0000313" key="3">
    <source>
        <dbReference type="Proteomes" id="UP001595791"/>
    </source>
</evidence>
<dbReference type="InterPro" id="IPR014914">
    <property type="entry name" value="RES_dom"/>
</dbReference>
<reference evidence="3" key="1">
    <citation type="journal article" date="2019" name="Int. J. Syst. Evol. Microbiol.">
        <title>The Global Catalogue of Microorganisms (GCM) 10K type strain sequencing project: providing services to taxonomists for standard genome sequencing and annotation.</title>
        <authorList>
            <consortium name="The Broad Institute Genomics Platform"/>
            <consortium name="The Broad Institute Genome Sequencing Center for Infectious Disease"/>
            <person name="Wu L."/>
            <person name="Ma J."/>
        </authorList>
    </citation>
    <scope>NUCLEOTIDE SEQUENCE [LARGE SCALE GENOMIC DNA]</scope>
    <source>
        <strain evidence="3">LMG 29894</strain>
    </source>
</reference>
<organism evidence="2 3">
    <name type="scientific">Chitinimonas lacunae</name>
    <dbReference type="NCBI Taxonomy" id="1963018"/>
    <lineage>
        <taxon>Bacteria</taxon>
        <taxon>Pseudomonadati</taxon>
        <taxon>Pseudomonadota</taxon>
        <taxon>Betaproteobacteria</taxon>
        <taxon>Neisseriales</taxon>
        <taxon>Chitinibacteraceae</taxon>
        <taxon>Chitinimonas</taxon>
    </lineage>
</organism>
<dbReference type="Pfam" id="PF08808">
    <property type="entry name" value="RES"/>
    <property type="match status" value="1"/>
</dbReference>
<dbReference type="RefSeq" id="WP_378165144.1">
    <property type="nucleotide sequence ID" value="NZ_JBHSBU010000001.1"/>
</dbReference>
<proteinExistence type="predicted"/>
<name>A0ABV8MQD7_9NEIS</name>
<keyword evidence="3" id="KW-1185">Reference proteome</keyword>
<feature type="domain" description="RES" evidence="1">
    <location>
        <begin position="174"/>
        <end position="338"/>
    </location>
</feature>
<protein>
    <submittedName>
        <fullName evidence="2">RES family NAD+ phosphorylase</fullName>
    </submittedName>
</protein>
<dbReference type="EMBL" id="JBHSBU010000001">
    <property type="protein sequence ID" value="MFC4160382.1"/>
    <property type="molecule type" value="Genomic_DNA"/>
</dbReference>
<accession>A0ABV8MQD7</accession>
<comment type="caution">
    <text evidence="2">The sequence shown here is derived from an EMBL/GenBank/DDBJ whole genome shotgun (WGS) entry which is preliminary data.</text>
</comment>